<gene>
    <name evidence="1" type="ORF">Osc7112_2226</name>
</gene>
<proteinExistence type="predicted"/>
<dbReference type="EMBL" id="CP003614">
    <property type="protein sequence ID" value="AFZ06683.1"/>
    <property type="molecule type" value="Genomic_DNA"/>
</dbReference>
<sequence>MIVLGILTGPSVKIIEVVTQHFNQATVIGHTGFCAMDLRYCTIIDNPSLGGLSCPPHKKMHLLWNRPESLFLRMVQDVRSIENGSLTGVNG</sequence>
<reference evidence="1 2" key="1">
    <citation type="submission" date="2012-05" db="EMBL/GenBank/DDBJ databases">
        <title>Finished chromosome of genome of Oscillatoria sp. PCC 7112.</title>
        <authorList>
            <consortium name="US DOE Joint Genome Institute"/>
            <person name="Gugger M."/>
            <person name="Coursin T."/>
            <person name="Rippka R."/>
            <person name="Tandeau De Marsac N."/>
            <person name="Huntemann M."/>
            <person name="Wei C.-L."/>
            <person name="Han J."/>
            <person name="Detter J.C."/>
            <person name="Han C."/>
            <person name="Tapia R."/>
            <person name="Davenport K."/>
            <person name="Daligault H."/>
            <person name="Erkkila T."/>
            <person name="Gu W."/>
            <person name="Munk A.C.C."/>
            <person name="Teshima H."/>
            <person name="Xu Y."/>
            <person name="Chain P."/>
            <person name="Chen A."/>
            <person name="Krypides N."/>
            <person name="Mavromatis K."/>
            <person name="Markowitz V."/>
            <person name="Szeto E."/>
            <person name="Ivanova N."/>
            <person name="Mikhailova N."/>
            <person name="Ovchinnikova G."/>
            <person name="Pagani I."/>
            <person name="Pati A."/>
            <person name="Goodwin L."/>
            <person name="Peters L."/>
            <person name="Pitluck S."/>
            <person name="Woyke T."/>
            <person name="Kerfeld C."/>
        </authorList>
    </citation>
    <scope>NUCLEOTIDE SEQUENCE [LARGE SCALE GENOMIC DNA]</scope>
    <source>
        <strain evidence="1 2">PCC 7112</strain>
    </source>
</reference>
<dbReference type="KEGG" id="oni:Osc7112_2226"/>
<dbReference type="HOGENOM" id="CLU_2424095_0_0_3"/>
<dbReference type="AlphaFoldDB" id="K9VF04"/>
<keyword evidence="2" id="KW-1185">Reference proteome</keyword>
<protein>
    <submittedName>
        <fullName evidence="1">Uncharacterized protein</fullName>
    </submittedName>
</protein>
<organism evidence="1 2">
    <name type="scientific">Phormidium nigroviride PCC 7112</name>
    <dbReference type="NCBI Taxonomy" id="179408"/>
    <lineage>
        <taxon>Bacteria</taxon>
        <taxon>Bacillati</taxon>
        <taxon>Cyanobacteriota</taxon>
        <taxon>Cyanophyceae</taxon>
        <taxon>Oscillatoriophycideae</taxon>
        <taxon>Oscillatoriales</taxon>
        <taxon>Oscillatoriaceae</taxon>
        <taxon>Phormidium</taxon>
    </lineage>
</organism>
<accession>K9VF04</accession>
<evidence type="ECO:0000313" key="1">
    <source>
        <dbReference type="EMBL" id="AFZ06683.1"/>
    </source>
</evidence>
<evidence type="ECO:0000313" key="2">
    <source>
        <dbReference type="Proteomes" id="UP000010478"/>
    </source>
</evidence>
<dbReference type="Proteomes" id="UP000010478">
    <property type="component" value="Chromosome"/>
</dbReference>
<name>K9VF04_9CYAN</name>